<comment type="caution">
    <text evidence="2">The sequence shown here is derived from an EMBL/GenBank/DDBJ whole genome shotgun (WGS) entry which is preliminary data.</text>
</comment>
<dbReference type="EMBL" id="JAASRO010000001">
    <property type="protein sequence ID" value="NIK59622.1"/>
    <property type="molecule type" value="Genomic_DNA"/>
</dbReference>
<accession>A0A7X5VEE1</accession>
<dbReference type="AlphaFoldDB" id="A0A7X5VEE1"/>
<proteinExistence type="predicted"/>
<gene>
    <name evidence="2" type="ORF">BJY22_005339</name>
</gene>
<feature type="region of interest" description="Disordered" evidence="1">
    <location>
        <begin position="60"/>
        <end position="89"/>
    </location>
</feature>
<dbReference type="Proteomes" id="UP000555407">
    <property type="component" value="Unassembled WGS sequence"/>
</dbReference>
<keyword evidence="3" id="KW-1185">Reference proteome</keyword>
<evidence type="ECO:0000256" key="1">
    <source>
        <dbReference type="SAM" id="MobiDB-lite"/>
    </source>
</evidence>
<name>A0A7X5VEE1_9ACTN</name>
<feature type="compositionally biased region" description="Polar residues" evidence="1">
    <location>
        <begin position="71"/>
        <end position="80"/>
    </location>
</feature>
<protein>
    <submittedName>
        <fullName evidence="2">Uncharacterized protein</fullName>
    </submittedName>
</protein>
<evidence type="ECO:0000313" key="3">
    <source>
        <dbReference type="Proteomes" id="UP000555407"/>
    </source>
</evidence>
<sequence>MRDAEADVIFDGYVRRHEAGWAVYDDAVPGLRAVRDAGLGDSEQPRPTWSWSGTHSRTMSAALKPSAAGPCSSTGPTSTRMPAYRGSGR</sequence>
<reference evidence="2 3" key="1">
    <citation type="submission" date="2020-03" db="EMBL/GenBank/DDBJ databases">
        <title>Sequencing the genomes of 1000 actinobacteria strains.</title>
        <authorList>
            <person name="Klenk H.-P."/>
        </authorList>
    </citation>
    <scope>NUCLEOTIDE SEQUENCE [LARGE SCALE GENOMIC DNA]</scope>
    <source>
        <strain evidence="2 3">DSM 45490</strain>
    </source>
</reference>
<organism evidence="2 3">
    <name type="scientific">Kribbella shirazensis</name>
    <dbReference type="NCBI Taxonomy" id="1105143"/>
    <lineage>
        <taxon>Bacteria</taxon>
        <taxon>Bacillati</taxon>
        <taxon>Actinomycetota</taxon>
        <taxon>Actinomycetes</taxon>
        <taxon>Propionibacteriales</taxon>
        <taxon>Kribbellaceae</taxon>
        <taxon>Kribbella</taxon>
    </lineage>
</organism>
<evidence type="ECO:0000313" key="2">
    <source>
        <dbReference type="EMBL" id="NIK59622.1"/>
    </source>
</evidence>